<dbReference type="OrthoDB" id="1495084at2"/>
<keyword evidence="1" id="KW-0472">Membrane</keyword>
<dbReference type="Proteomes" id="UP000242687">
    <property type="component" value="Unassembled WGS sequence"/>
</dbReference>
<evidence type="ECO:0008006" key="4">
    <source>
        <dbReference type="Google" id="ProtNLM"/>
    </source>
</evidence>
<dbReference type="RefSeq" id="WP_100339794.1">
    <property type="nucleotide sequence ID" value="NZ_PGFJ01000001.1"/>
</dbReference>
<name>A0A2H9VRV9_9SPHI</name>
<accession>A0A2H9VRV9</accession>
<dbReference type="EMBL" id="PGFJ01000001">
    <property type="protein sequence ID" value="PJJ83538.1"/>
    <property type="molecule type" value="Genomic_DNA"/>
</dbReference>
<keyword evidence="1" id="KW-1133">Transmembrane helix</keyword>
<reference evidence="2 3" key="1">
    <citation type="submission" date="2017-11" db="EMBL/GenBank/DDBJ databases">
        <title>Genomic Encyclopedia of Archaeal and Bacterial Type Strains, Phase II (KMG-II): From Individual Species to Whole Genera.</title>
        <authorList>
            <person name="Goeker M."/>
        </authorList>
    </citation>
    <scope>NUCLEOTIDE SEQUENCE [LARGE SCALE GENOMIC DNA]</scope>
    <source>
        <strain evidence="2 3">DSM 28175</strain>
    </source>
</reference>
<proteinExistence type="predicted"/>
<evidence type="ECO:0000313" key="3">
    <source>
        <dbReference type="Proteomes" id="UP000242687"/>
    </source>
</evidence>
<keyword evidence="1" id="KW-0812">Transmembrane</keyword>
<dbReference type="AlphaFoldDB" id="A0A2H9VRV9"/>
<evidence type="ECO:0000313" key="2">
    <source>
        <dbReference type="EMBL" id="PJJ83538.1"/>
    </source>
</evidence>
<evidence type="ECO:0000256" key="1">
    <source>
        <dbReference type="SAM" id="Phobius"/>
    </source>
</evidence>
<feature type="transmembrane region" description="Helical" evidence="1">
    <location>
        <begin position="14"/>
        <end position="35"/>
    </location>
</feature>
<keyword evidence="3" id="KW-1185">Reference proteome</keyword>
<comment type="caution">
    <text evidence="2">The sequence shown here is derived from an EMBL/GenBank/DDBJ whole genome shotgun (WGS) entry which is preliminary data.</text>
</comment>
<sequence>MFSQFISQAEGPQVYLITSLAIFLVFFIVVTILLFSMRKNHINYMSDMPLHDTNDQPLTTAEYEN</sequence>
<gene>
    <name evidence="2" type="ORF">CLV57_0522</name>
</gene>
<organism evidence="2 3">
    <name type="scientific">Mucilaginibacter auburnensis</name>
    <dbReference type="NCBI Taxonomy" id="1457233"/>
    <lineage>
        <taxon>Bacteria</taxon>
        <taxon>Pseudomonadati</taxon>
        <taxon>Bacteroidota</taxon>
        <taxon>Sphingobacteriia</taxon>
        <taxon>Sphingobacteriales</taxon>
        <taxon>Sphingobacteriaceae</taxon>
        <taxon>Mucilaginibacter</taxon>
    </lineage>
</organism>
<protein>
    <recommendedName>
        <fullName evidence="4">Cbb3-type cytochrome oxidase component FixQ</fullName>
    </recommendedName>
</protein>